<feature type="compositionally biased region" description="Polar residues" evidence="1">
    <location>
        <begin position="90"/>
        <end position="100"/>
    </location>
</feature>
<dbReference type="PROSITE" id="PS51257">
    <property type="entry name" value="PROKAR_LIPOPROTEIN"/>
    <property type="match status" value="1"/>
</dbReference>
<keyword evidence="4" id="KW-1185">Reference proteome</keyword>
<name>A0A6A4I623_9AGAR</name>
<evidence type="ECO:0000256" key="1">
    <source>
        <dbReference type="SAM" id="MobiDB-lite"/>
    </source>
</evidence>
<proteinExistence type="predicted"/>
<protein>
    <recommendedName>
        <fullName evidence="5">Secreted protein</fullName>
    </recommendedName>
</protein>
<evidence type="ECO:0000313" key="3">
    <source>
        <dbReference type="EMBL" id="KAE9404215.1"/>
    </source>
</evidence>
<feature type="signal peptide" evidence="2">
    <location>
        <begin position="1"/>
        <end position="31"/>
    </location>
</feature>
<evidence type="ECO:0000313" key="4">
    <source>
        <dbReference type="Proteomes" id="UP000799118"/>
    </source>
</evidence>
<evidence type="ECO:0000256" key="2">
    <source>
        <dbReference type="SAM" id="SignalP"/>
    </source>
</evidence>
<organism evidence="3 4">
    <name type="scientific">Gymnopus androsaceus JB14</name>
    <dbReference type="NCBI Taxonomy" id="1447944"/>
    <lineage>
        <taxon>Eukaryota</taxon>
        <taxon>Fungi</taxon>
        <taxon>Dikarya</taxon>
        <taxon>Basidiomycota</taxon>
        <taxon>Agaricomycotina</taxon>
        <taxon>Agaricomycetes</taxon>
        <taxon>Agaricomycetidae</taxon>
        <taxon>Agaricales</taxon>
        <taxon>Marasmiineae</taxon>
        <taxon>Omphalotaceae</taxon>
        <taxon>Gymnopus</taxon>
    </lineage>
</organism>
<sequence>MAYHTRTKAAILLSVGTSLLSLSLLPGTALGSCYGNDTTTISPTCTCSVANDQDDGDSDGTSSITTDADDSTPTNIPSPPQLSFDGVNLPTVTLSGSSSDHVPGAASTEQRVQAPPVKTVLSELMMRWSQY</sequence>
<evidence type="ECO:0008006" key="5">
    <source>
        <dbReference type="Google" id="ProtNLM"/>
    </source>
</evidence>
<feature type="region of interest" description="Disordered" evidence="1">
    <location>
        <begin position="50"/>
        <end position="113"/>
    </location>
</feature>
<reference evidence="3" key="1">
    <citation type="journal article" date="2019" name="Environ. Microbiol.">
        <title>Fungal ecological strategies reflected in gene transcription - a case study of two litter decomposers.</title>
        <authorList>
            <person name="Barbi F."/>
            <person name="Kohler A."/>
            <person name="Barry K."/>
            <person name="Baskaran P."/>
            <person name="Daum C."/>
            <person name="Fauchery L."/>
            <person name="Ihrmark K."/>
            <person name="Kuo A."/>
            <person name="LaButti K."/>
            <person name="Lipzen A."/>
            <person name="Morin E."/>
            <person name="Grigoriev I.V."/>
            <person name="Henrissat B."/>
            <person name="Lindahl B."/>
            <person name="Martin F."/>
        </authorList>
    </citation>
    <scope>NUCLEOTIDE SEQUENCE</scope>
    <source>
        <strain evidence="3">JB14</strain>
    </source>
</reference>
<gene>
    <name evidence="3" type="ORF">BT96DRAFT_935784</name>
</gene>
<dbReference type="EMBL" id="ML769418">
    <property type="protein sequence ID" value="KAE9404215.1"/>
    <property type="molecule type" value="Genomic_DNA"/>
</dbReference>
<feature type="chain" id="PRO_5025614090" description="Secreted protein" evidence="2">
    <location>
        <begin position="32"/>
        <end position="131"/>
    </location>
</feature>
<dbReference type="AlphaFoldDB" id="A0A6A4I623"/>
<accession>A0A6A4I623</accession>
<keyword evidence="2" id="KW-0732">Signal</keyword>
<dbReference type="Proteomes" id="UP000799118">
    <property type="component" value="Unassembled WGS sequence"/>
</dbReference>